<keyword evidence="1" id="KW-0813">Transport</keyword>
<keyword evidence="1" id="KW-0769">Symport</keyword>
<dbReference type="Proteomes" id="UP001276854">
    <property type="component" value="Unassembled WGS sequence"/>
</dbReference>
<protein>
    <submittedName>
        <fullName evidence="3">2-hydroxycarboxylate transporter family protein</fullName>
    </submittedName>
</protein>
<keyword evidence="1 2" id="KW-0472">Membrane</keyword>
<comment type="caution">
    <text evidence="3">The sequence shown here is derived from an EMBL/GenBank/DDBJ whole genome shotgun (WGS) entry which is preliminary data.</text>
</comment>
<feature type="transmembrane region" description="Helical" evidence="2">
    <location>
        <begin position="412"/>
        <end position="432"/>
    </location>
</feature>
<organism evidence="3 4">
    <name type="scientific">Clostridium boliviensis</name>
    <dbReference type="NCBI Taxonomy" id="318465"/>
    <lineage>
        <taxon>Bacteria</taxon>
        <taxon>Bacillati</taxon>
        <taxon>Bacillota</taxon>
        <taxon>Clostridia</taxon>
        <taxon>Eubacteriales</taxon>
        <taxon>Clostridiaceae</taxon>
        <taxon>Clostridium</taxon>
    </lineage>
</organism>
<name>A0ABU4GGA3_9CLOT</name>
<evidence type="ECO:0000256" key="1">
    <source>
        <dbReference type="PIRNR" id="PIRNR005348"/>
    </source>
</evidence>
<dbReference type="PANTHER" id="PTHR40033">
    <property type="entry name" value="NA(+)-MALATE SYMPORTER"/>
    <property type="match status" value="1"/>
</dbReference>
<feature type="transmembrane region" description="Helical" evidence="2">
    <location>
        <begin position="288"/>
        <end position="306"/>
    </location>
</feature>
<feature type="transmembrane region" description="Helical" evidence="2">
    <location>
        <begin position="167"/>
        <end position="187"/>
    </location>
</feature>
<feature type="transmembrane region" description="Helical" evidence="2">
    <location>
        <begin position="109"/>
        <end position="126"/>
    </location>
</feature>
<feature type="transmembrane region" description="Helical" evidence="2">
    <location>
        <begin position="69"/>
        <end position="89"/>
    </location>
</feature>
<evidence type="ECO:0000313" key="3">
    <source>
        <dbReference type="EMBL" id="MDW2796655.1"/>
    </source>
</evidence>
<feature type="transmembrane region" description="Helical" evidence="2">
    <location>
        <begin position="20"/>
        <end position="38"/>
    </location>
</feature>
<dbReference type="EMBL" id="JAWONS010000096">
    <property type="protein sequence ID" value="MDW2796655.1"/>
    <property type="molecule type" value="Genomic_DNA"/>
</dbReference>
<feature type="transmembrane region" description="Helical" evidence="2">
    <location>
        <begin position="261"/>
        <end position="282"/>
    </location>
</feature>
<keyword evidence="2" id="KW-1133">Transmembrane helix</keyword>
<comment type="similarity">
    <text evidence="1">Belongs to the 2-hydroxycarboxylate transporter (2-HCT) (TC 2.A.24) family.</text>
</comment>
<keyword evidence="2" id="KW-0812">Transmembrane</keyword>
<evidence type="ECO:0000256" key="2">
    <source>
        <dbReference type="SAM" id="Phobius"/>
    </source>
</evidence>
<evidence type="ECO:0000313" key="4">
    <source>
        <dbReference type="Proteomes" id="UP001276854"/>
    </source>
</evidence>
<feature type="transmembrane region" description="Helical" evidence="2">
    <location>
        <begin position="348"/>
        <end position="371"/>
    </location>
</feature>
<feature type="transmembrane region" description="Helical" evidence="2">
    <location>
        <begin position="44"/>
        <end position="62"/>
    </location>
</feature>
<proteinExistence type="inferred from homology"/>
<dbReference type="PIRSF" id="PIRSF005348">
    <property type="entry name" value="YxkH"/>
    <property type="match status" value="1"/>
</dbReference>
<feature type="transmembrane region" description="Helical" evidence="2">
    <location>
        <begin position="318"/>
        <end position="336"/>
    </location>
</feature>
<dbReference type="PANTHER" id="PTHR40033:SF1">
    <property type="entry name" value="CITRATE-SODIUM SYMPORTER"/>
    <property type="match status" value="1"/>
</dbReference>
<feature type="transmembrane region" description="Helical" evidence="2">
    <location>
        <begin position="138"/>
        <end position="161"/>
    </location>
</feature>
<keyword evidence="4" id="KW-1185">Reference proteome</keyword>
<sequence length="433" mass="45441">MENEKSTIGKKIMSIKISGISLPVYLAFTAVTAVSIAMKWLPSGMIGALLVMMIFGGLFNIIGNNLPIVKTFLGGGAIVCIFASAALVYTGLIPEYVVENVDQFMNKTGFLNFYIAALITGSILGMDRSLLLKAAVRFLPVALCAMTVAILSVGVVGALVGYGFIDAVMYVAIPMMGGGMGAGVVPLSGMYAEALHTESAAVISRMIPASTLGNVMAIAGAGMLAKFGELKPGLTGNGRLMRNHNSDLNEKNKSSVSLEELGIGLITAMLFFLMGVIINKFVPAVHSYAWMIILVAVSKACGFIPVKFEDSARQWSQFVMKNWTSALLVGIGISMIDLGAVAKAVTPMYLLLVFVVVVSVSIGAGIGGYMVGFYPVESAITAGLCTTNMGGTGDIAVLSAARRMELLPFAQIATRICGALILIVASLLTQLLF</sequence>
<reference evidence="3 4" key="1">
    <citation type="submission" date="2023-10" db="EMBL/GenBank/DDBJ databases">
        <title>A novel Glycoside Hydrolase 43-Like Enzyme from Clostrdium boliviensis is an Endo-xylanase, and a Candidate for Xylooligosaccharides Production from Different Xylan Substrates.</title>
        <authorList>
            <person name="Alvarez M.T."/>
            <person name="Rocabado-Villegas L.R."/>
            <person name="Salas-Veizaga D.M."/>
            <person name="Linares-Pasten J.A."/>
            <person name="Gudmundsdottir E.E."/>
            <person name="Hreggvidsson G.O."/>
            <person name="Adlercreutz P."/>
            <person name="Nordberg Karlsson E."/>
        </authorList>
    </citation>
    <scope>NUCLEOTIDE SEQUENCE [LARGE SCALE GENOMIC DNA]</scope>
    <source>
        <strain evidence="3 4">E-1</strain>
    </source>
</reference>
<gene>
    <name evidence="3" type="ORF">RZO55_03565</name>
</gene>
<dbReference type="InterPro" id="IPR004679">
    <property type="entry name" value="2-OHcarboxylate_transport"/>
</dbReference>
<dbReference type="RefSeq" id="WP_318062914.1">
    <property type="nucleotide sequence ID" value="NZ_JAWONS010000096.1"/>
</dbReference>
<accession>A0ABU4GGA3</accession>
<dbReference type="Pfam" id="PF03390">
    <property type="entry name" value="2HCT"/>
    <property type="match status" value="1"/>
</dbReference>